<dbReference type="PANTHER" id="PTHR33371">
    <property type="entry name" value="INTERMEMBRANE PHOSPHOLIPID TRANSPORT SYSTEM BINDING PROTEIN MLAD-RELATED"/>
    <property type="match status" value="1"/>
</dbReference>
<dbReference type="Proteomes" id="UP001164965">
    <property type="component" value="Chromosome"/>
</dbReference>
<dbReference type="NCBIfam" id="TIGR00996">
    <property type="entry name" value="Mtu_fam_mce"/>
    <property type="match status" value="1"/>
</dbReference>
<feature type="region of interest" description="Disordered" evidence="1">
    <location>
        <begin position="370"/>
        <end position="403"/>
    </location>
</feature>
<feature type="compositionally biased region" description="Gly residues" evidence="1">
    <location>
        <begin position="389"/>
        <end position="403"/>
    </location>
</feature>
<organism evidence="4 5">
    <name type="scientific">Rhodococcus antarcticus</name>
    <dbReference type="NCBI Taxonomy" id="2987751"/>
    <lineage>
        <taxon>Bacteria</taxon>
        <taxon>Bacillati</taxon>
        <taxon>Actinomycetota</taxon>
        <taxon>Actinomycetes</taxon>
        <taxon>Mycobacteriales</taxon>
        <taxon>Nocardiaceae</taxon>
        <taxon>Rhodococcus</taxon>
    </lineage>
</organism>
<dbReference type="RefSeq" id="WP_265383419.1">
    <property type="nucleotide sequence ID" value="NZ_CP110615.1"/>
</dbReference>
<feature type="compositionally biased region" description="Polar residues" evidence="1">
    <location>
        <begin position="371"/>
        <end position="383"/>
    </location>
</feature>
<evidence type="ECO:0000259" key="2">
    <source>
        <dbReference type="Pfam" id="PF02470"/>
    </source>
</evidence>
<dbReference type="InterPro" id="IPR052336">
    <property type="entry name" value="MlaD_Phospholipid_Transporter"/>
</dbReference>
<dbReference type="Pfam" id="PF11887">
    <property type="entry name" value="Mce4_CUP1"/>
    <property type="match status" value="1"/>
</dbReference>
<protein>
    <submittedName>
        <fullName evidence="4">MCE family protein</fullName>
    </submittedName>
</protein>
<dbReference type="InterPro" id="IPR003399">
    <property type="entry name" value="Mce/MlaD"/>
</dbReference>
<gene>
    <name evidence="4" type="ORF">RHODO2019_02205</name>
</gene>
<reference evidence="4" key="1">
    <citation type="submission" date="2022-10" db="EMBL/GenBank/DDBJ databases">
        <title>Rhodococcus sp.75.</title>
        <authorList>
            <person name="Sun M."/>
        </authorList>
    </citation>
    <scope>NUCLEOTIDE SEQUENCE</scope>
    <source>
        <strain evidence="4">75</strain>
    </source>
</reference>
<proteinExistence type="predicted"/>
<evidence type="ECO:0000256" key="1">
    <source>
        <dbReference type="SAM" id="MobiDB-lite"/>
    </source>
</evidence>
<evidence type="ECO:0000313" key="4">
    <source>
        <dbReference type="EMBL" id="UZJ25313.1"/>
    </source>
</evidence>
<sequence>MITTFVRRQIVVFVAVALLGMAYVGVKYVGLDRYFGGGGYRVSMQLASSGGIFSNAEVTYRGVPVGRVGDLTLTPDGVAVELVINKDANTIPTSLTAVVANRSAVGEQYVDLRPDTDQGPFLEQGSVIPADRTQVPVTTENLLTNVDGLVRSVPLGSLQTVVSELGQAFAGKGGDLQTLLDQGDLLTGAATQALPQTLALIRDGRTVLDTQNAQGSSIQDYSANLQLIAAQLKASDPDLRRLITTGQATGAQLSAFLGASAQDLSQLVANLLTVTDVVAPRQTQVRTIFQVLPGIVAGGFTALPGDGTAHFGAVLMLNDPPVCTAGYEGTAQELAALQARDPVYDDSVSKIPLNTQAYCAEPRGSPISVRGAQNAQRPGGTSNTAVAAPGGGTAQPGQGLGGSSALGGTANSLLQLLGQLLPL</sequence>
<dbReference type="PANTHER" id="PTHR33371:SF16">
    <property type="entry name" value="MCE-FAMILY PROTEIN MCE3F"/>
    <property type="match status" value="1"/>
</dbReference>
<evidence type="ECO:0000259" key="3">
    <source>
        <dbReference type="Pfam" id="PF11887"/>
    </source>
</evidence>
<feature type="domain" description="Mammalian cell entry C-terminal" evidence="3">
    <location>
        <begin position="122"/>
        <end position="308"/>
    </location>
</feature>
<feature type="domain" description="Mce/MlaD" evidence="2">
    <location>
        <begin position="39"/>
        <end position="114"/>
    </location>
</feature>
<dbReference type="InterPro" id="IPR024516">
    <property type="entry name" value="Mce_C"/>
</dbReference>
<accession>A0ABY6P2E3</accession>
<keyword evidence="5" id="KW-1185">Reference proteome</keyword>
<name>A0ABY6P2E3_9NOCA</name>
<dbReference type="EMBL" id="CP110615">
    <property type="protein sequence ID" value="UZJ25313.1"/>
    <property type="molecule type" value="Genomic_DNA"/>
</dbReference>
<dbReference type="InterPro" id="IPR005693">
    <property type="entry name" value="Mce"/>
</dbReference>
<dbReference type="Pfam" id="PF02470">
    <property type="entry name" value="MlaD"/>
    <property type="match status" value="1"/>
</dbReference>
<evidence type="ECO:0000313" key="5">
    <source>
        <dbReference type="Proteomes" id="UP001164965"/>
    </source>
</evidence>